<dbReference type="GO" id="GO:0006420">
    <property type="term" value="P:arginyl-tRNA aminoacylation"/>
    <property type="evidence" value="ECO:0007669"/>
    <property type="project" value="InterPro"/>
</dbReference>
<dbReference type="EC" id="6.1.1.19" evidence="2"/>
<dbReference type="PRINTS" id="PR01038">
    <property type="entry name" value="TRNASYNTHARG"/>
</dbReference>
<keyword evidence="6 12" id="KW-0648">Protein biosynthesis</keyword>
<keyword evidence="5 12" id="KW-0067">ATP-binding</keyword>
<dbReference type="Proteomes" id="UP000519115">
    <property type="component" value="Unassembled WGS sequence"/>
</dbReference>
<evidence type="ECO:0000259" key="13">
    <source>
        <dbReference type="SMART" id="SM00836"/>
    </source>
</evidence>
<keyword evidence="15" id="KW-1185">Reference proteome</keyword>
<dbReference type="GO" id="GO:0004814">
    <property type="term" value="F:arginine-tRNA ligase activity"/>
    <property type="evidence" value="ECO:0007669"/>
    <property type="project" value="UniProtKB-EC"/>
</dbReference>
<sequence>RHVADFQLSIASVTEDSSSDCLAQDLHLQAQKLAERLKCDAVVREISAGPGTVNFTINRELLAKTVLQQVLKDGSQYGVKSELFSTVPRQKAVIEFSSPNIAKKFHVGHLRSTIVGNFIANLKVALGHEVIRINYLGDWGMQFGLLGVGFQHFGNKEKLKSSPLQHLFEVYVQINKAAQDENTKKLAKDFFRKLEEHDEQTLSLWKQFRDFSIEEYSRIYKRLGVHFDEYSGESFYHEKSQEILKTLEDKGLLQKTIKGTGIVDLSEKKDLSSFSTVMRSDGTSLYITRQVSPSVDLAAAIDRMHKHSCDAMIYVTDKSQSNHFQHLFQILKLMGYDWAERCQHVSFGLVQGMKTRRGEVIFLEDVLNEVRSRMLQNMASAKTTKEVEDPMETAEKVGLAALIIQDFRGLLSSDYQFSWDRALQSRGDTGVFLQYTHARLYSLEQMHGDEQLTDVNVACLQEPDAISVLQHLLRYDEVLYRSSQDLQPKHIVSYLLTLGHLAAVAHKTLPVKGSAPELAQARLCLFQAARLVLASGMKLLGITPVTQM</sequence>
<dbReference type="SUPFAM" id="SSF52374">
    <property type="entry name" value="Nucleotidylyl transferase"/>
    <property type="match status" value="1"/>
</dbReference>
<dbReference type="AlphaFoldDB" id="A0A7L0BI07"/>
<dbReference type="SMART" id="SM00836">
    <property type="entry name" value="DALR_1"/>
    <property type="match status" value="1"/>
</dbReference>
<evidence type="ECO:0000313" key="15">
    <source>
        <dbReference type="Proteomes" id="UP000519115"/>
    </source>
</evidence>
<dbReference type="InterPro" id="IPR035684">
    <property type="entry name" value="ArgRS_core"/>
</dbReference>
<dbReference type="FunFam" id="1.10.730.10:FF:000006">
    <property type="entry name" value="Arginyl-tRNA synthetase 2, mitochondrial"/>
    <property type="match status" value="1"/>
</dbReference>
<evidence type="ECO:0000256" key="4">
    <source>
        <dbReference type="ARBA" id="ARBA00022741"/>
    </source>
</evidence>
<dbReference type="SUPFAM" id="SSF47323">
    <property type="entry name" value="Anticodon-binding domain of a subclass of class I aminoacyl-tRNA synthetases"/>
    <property type="match status" value="1"/>
</dbReference>
<dbReference type="GO" id="GO:0005524">
    <property type="term" value="F:ATP binding"/>
    <property type="evidence" value="ECO:0007669"/>
    <property type="project" value="UniProtKB-KW"/>
</dbReference>
<dbReference type="InterPro" id="IPR001278">
    <property type="entry name" value="Arg-tRNA-ligase"/>
</dbReference>
<comment type="caution">
    <text evidence="14">The sequence shown here is derived from an EMBL/GenBank/DDBJ whole genome shotgun (WGS) entry which is preliminary data.</text>
</comment>
<keyword evidence="4 12" id="KW-0547">Nucleotide-binding</keyword>
<protein>
    <recommendedName>
        <fullName evidence="9">Probable arginine--tRNA ligase, mitochondrial</fullName>
        <ecNumber evidence="2">6.1.1.19</ecNumber>
    </recommendedName>
    <alternativeName>
        <fullName evidence="8">Arginyl-tRNA synthetase</fullName>
    </alternativeName>
</protein>
<name>A0A7L0BI07_9AVES</name>
<dbReference type="PANTHER" id="PTHR11956">
    <property type="entry name" value="ARGINYL-TRNA SYNTHETASE"/>
    <property type="match status" value="1"/>
</dbReference>
<keyword evidence="3 12" id="KW-0436">Ligase</keyword>
<evidence type="ECO:0000256" key="5">
    <source>
        <dbReference type="ARBA" id="ARBA00022840"/>
    </source>
</evidence>
<gene>
    <name evidence="14" type="primary">Rars2</name>
    <name evidence="14" type="ORF">SPITYR_R07921</name>
</gene>
<dbReference type="CDD" id="cd00671">
    <property type="entry name" value="ArgRS_core"/>
    <property type="match status" value="1"/>
</dbReference>
<accession>A0A7L0BI07</accession>
<evidence type="ECO:0000256" key="2">
    <source>
        <dbReference type="ARBA" id="ARBA00012837"/>
    </source>
</evidence>
<keyword evidence="7 12" id="KW-0030">Aminoacyl-tRNA synthetase</keyword>
<dbReference type="InterPro" id="IPR001412">
    <property type="entry name" value="aa-tRNA-synth_I_CS"/>
</dbReference>
<dbReference type="GO" id="GO:0032543">
    <property type="term" value="P:mitochondrial translation"/>
    <property type="evidence" value="ECO:0007669"/>
    <property type="project" value="TreeGrafter"/>
</dbReference>
<feature type="domain" description="DALR anticodon binding" evidence="13">
    <location>
        <begin position="433"/>
        <end position="548"/>
    </location>
</feature>
<dbReference type="Gene3D" id="3.40.50.620">
    <property type="entry name" value="HUPs"/>
    <property type="match status" value="1"/>
</dbReference>
<evidence type="ECO:0000256" key="8">
    <source>
        <dbReference type="ARBA" id="ARBA00033033"/>
    </source>
</evidence>
<dbReference type="Pfam" id="PF00750">
    <property type="entry name" value="tRNA-synt_1d"/>
    <property type="match status" value="1"/>
</dbReference>
<evidence type="ECO:0000256" key="6">
    <source>
        <dbReference type="ARBA" id="ARBA00022917"/>
    </source>
</evidence>
<evidence type="ECO:0000256" key="12">
    <source>
        <dbReference type="RuleBase" id="RU363038"/>
    </source>
</evidence>
<comment type="similarity">
    <text evidence="1 12">Belongs to the class-I aminoacyl-tRNA synthetase family.</text>
</comment>
<evidence type="ECO:0000256" key="1">
    <source>
        <dbReference type="ARBA" id="ARBA00005594"/>
    </source>
</evidence>
<evidence type="ECO:0000256" key="3">
    <source>
        <dbReference type="ARBA" id="ARBA00022598"/>
    </source>
</evidence>
<evidence type="ECO:0000313" key="14">
    <source>
        <dbReference type="EMBL" id="NXJ47005.1"/>
    </source>
</evidence>
<dbReference type="SUPFAM" id="SSF55190">
    <property type="entry name" value="Arginyl-tRNA synthetase (ArgRS), N-terminal 'additional' domain"/>
    <property type="match status" value="1"/>
</dbReference>
<dbReference type="GO" id="GO:0005739">
    <property type="term" value="C:mitochondrion"/>
    <property type="evidence" value="ECO:0007669"/>
    <property type="project" value="TreeGrafter"/>
</dbReference>
<comment type="function">
    <text evidence="11">Catalyzes the attachment of arginine to tRNA(Arg) in a two-step reaction: arginine is first activated by ATP to form Arg-AMP and then transferred to the acceptor end of tRNA(Arg).</text>
</comment>
<reference evidence="14 15" key="1">
    <citation type="submission" date="2019-09" db="EMBL/GenBank/DDBJ databases">
        <title>Bird 10,000 Genomes (B10K) Project - Family phase.</title>
        <authorList>
            <person name="Zhang G."/>
        </authorList>
    </citation>
    <scope>NUCLEOTIDE SEQUENCE [LARGE SCALE GENOMIC DNA]</scope>
    <source>
        <strain evidence="14">B10K-DU-007-42</strain>
        <tissue evidence="14">Muscle</tissue>
    </source>
</reference>
<dbReference type="Pfam" id="PF05746">
    <property type="entry name" value="DALR_1"/>
    <property type="match status" value="1"/>
</dbReference>
<evidence type="ECO:0000256" key="10">
    <source>
        <dbReference type="ARBA" id="ARBA00049339"/>
    </source>
</evidence>
<feature type="non-terminal residue" evidence="14">
    <location>
        <position position="1"/>
    </location>
</feature>
<dbReference type="InterPro" id="IPR014729">
    <property type="entry name" value="Rossmann-like_a/b/a_fold"/>
</dbReference>
<dbReference type="PANTHER" id="PTHR11956:SF11">
    <property type="entry name" value="ARGININE--TRNA LIGASE, MITOCHONDRIAL-RELATED"/>
    <property type="match status" value="1"/>
</dbReference>
<evidence type="ECO:0000256" key="9">
    <source>
        <dbReference type="ARBA" id="ARBA00039495"/>
    </source>
</evidence>
<dbReference type="Gene3D" id="1.10.730.10">
    <property type="entry name" value="Isoleucyl-tRNA Synthetase, Domain 1"/>
    <property type="match status" value="1"/>
</dbReference>
<dbReference type="NCBIfam" id="TIGR00456">
    <property type="entry name" value="argS"/>
    <property type="match status" value="1"/>
</dbReference>
<evidence type="ECO:0000256" key="7">
    <source>
        <dbReference type="ARBA" id="ARBA00023146"/>
    </source>
</evidence>
<dbReference type="InterPro" id="IPR009080">
    <property type="entry name" value="tRNAsynth_Ia_anticodon-bd"/>
</dbReference>
<dbReference type="PROSITE" id="PS00178">
    <property type="entry name" value="AA_TRNA_LIGASE_I"/>
    <property type="match status" value="1"/>
</dbReference>
<dbReference type="EMBL" id="VXAF01000082">
    <property type="protein sequence ID" value="NXJ47005.1"/>
    <property type="molecule type" value="Genomic_DNA"/>
</dbReference>
<dbReference type="InterPro" id="IPR036695">
    <property type="entry name" value="Arg-tRNA-synth_N_sf"/>
</dbReference>
<feature type="non-terminal residue" evidence="14">
    <location>
        <position position="548"/>
    </location>
</feature>
<comment type="catalytic activity">
    <reaction evidence="10">
        <text>tRNA(Arg) + L-arginine + ATP = L-arginyl-tRNA(Arg) + AMP + diphosphate</text>
        <dbReference type="Rhea" id="RHEA:20301"/>
        <dbReference type="Rhea" id="RHEA-COMP:9658"/>
        <dbReference type="Rhea" id="RHEA-COMP:9673"/>
        <dbReference type="ChEBI" id="CHEBI:30616"/>
        <dbReference type="ChEBI" id="CHEBI:32682"/>
        <dbReference type="ChEBI" id="CHEBI:33019"/>
        <dbReference type="ChEBI" id="CHEBI:78442"/>
        <dbReference type="ChEBI" id="CHEBI:78513"/>
        <dbReference type="ChEBI" id="CHEBI:456215"/>
        <dbReference type="EC" id="6.1.1.19"/>
    </reaction>
</comment>
<evidence type="ECO:0000256" key="11">
    <source>
        <dbReference type="ARBA" id="ARBA00049595"/>
    </source>
</evidence>
<dbReference type="Gene3D" id="3.30.1360.70">
    <property type="entry name" value="Arginyl tRNA synthetase N-terminal domain"/>
    <property type="match status" value="1"/>
</dbReference>
<proteinExistence type="inferred from homology"/>
<dbReference type="FunFam" id="3.40.50.620:FF:000058">
    <property type="entry name" value="Mitochondrial arginyl-tRNA synthetase"/>
    <property type="match status" value="1"/>
</dbReference>
<organism evidence="14 15">
    <name type="scientific">Spizaetus tyrannus</name>
    <name type="common">black hawk-eagle</name>
    <dbReference type="NCBI Taxonomy" id="252798"/>
    <lineage>
        <taxon>Eukaryota</taxon>
        <taxon>Metazoa</taxon>
        <taxon>Chordata</taxon>
        <taxon>Craniata</taxon>
        <taxon>Vertebrata</taxon>
        <taxon>Euteleostomi</taxon>
        <taxon>Archelosauria</taxon>
        <taxon>Archosauria</taxon>
        <taxon>Dinosauria</taxon>
        <taxon>Saurischia</taxon>
        <taxon>Theropoda</taxon>
        <taxon>Coelurosauria</taxon>
        <taxon>Aves</taxon>
        <taxon>Neognathae</taxon>
        <taxon>Neoaves</taxon>
        <taxon>Telluraves</taxon>
        <taxon>Accipitrimorphae</taxon>
        <taxon>Accipitriformes</taxon>
        <taxon>Accipitridae</taxon>
        <taxon>Accipitrinae</taxon>
        <taxon>Spizaetus</taxon>
    </lineage>
</organism>
<dbReference type="InterPro" id="IPR008909">
    <property type="entry name" value="DALR_anticod-bd"/>
</dbReference>